<evidence type="ECO:0000256" key="5">
    <source>
        <dbReference type="ARBA" id="ARBA00047942"/>
    </source>
</evidence>
<dbReference type="PANTHER" id="PTHR33841">
    <property type="entry name" value="DNA METHYLTRANSFERASE YEEA-RELATED"/>
    <property type="match status" value="1"/>
</dbReference>
<dbReference type="RefSeq" id="WP_229982190.1">
    <property type="nucleotide sequence ID" value="NZ_JAJJPB010000055.1"/>
</dbReference>
<feature type="non-terminal residue" evidence="7">
    <location>
        <position position="927"/>
    </location>
</feature>
<evidence type="ECO:0000313" key="7">
    <source>
        <dbReference type="EMBL" id="MCC9296831.1"/>
    </source>
</evidence>
<dbReference type="Proteomes" id="UP001165422">
    <property type="component" value="Unassembled WGS sequence"/>
</dbReference>
<dbReference type="GO" id="GO:0009007">
    <property type="term" value="F:site-specific DNA-methyltransferase (adenine-specific) activity"/>
    <property type="evidence" value="ECO:0007669"/>
    <property type="project" value="UniProtKB-EC"/>
</dbReference>
<keyword evidence="8" id="KW-1185">Reference proteome</keyword>
<dbReference type="PANTHER" id="PTHR33841:SF1">
    <property type="entry name" value="DNA METHYLTRANSFERASE A"/>
    <property type="match status" value="1"/>
</dbReference>
<dbReference type="InterPro" id="IPR002052">
    <property type="entry name" value="DNA_methylase_N6_adenine_CS"/>
</dbReference>
<protein>
    <recommendedName>
        <fullName evidence="1">site-specific DNA-methyltransferase (adenine-specific)</fullName>
        <ecNumber evidence="1">2.1.1.72</ecNumber>
    </recommendedName>
</protein>
<evidence type="ECO:0000256" key="4">
    <source>
        <dbReference type="ARBA" id="ARBA00022691"/>
    </source>
</evidence>
<reference evidence="7" key="1">
    <citation type="submission" date="2021-11" db="EMBL/GenBank/DDBJ databases">
        <authorList>
            <person name="Qingchun L."/>
            <person name="Dong Z."/>
            <person name="Zongwei Q."/>
            <person name="Jia Z."/>
            <person name="Duotao L."/>
        </authorList>
    </citation>
    <scope>NUCLEOTIDE SEQUENCE</scope>
    <source>
        <strain evidence="7">WLY-B-L2</strain>
    </source>
</reference>
<dbReference type="PRINTS" id="PR00507">
    <property type="entry name" value="N12N6MTFRASE"/>
</dbReference>
<comment type="caution">
    <text evidence="7">The sequence shown here is derived from an EMBL/GenBank/DDBJ whole genome shotgun (WGS) entry which is preliminary data.</text>
</comment>
<name>A0ABS8NAJ8_9CLOT</name>
<organism evidence="7 8">
    <name type="scientific">Clostridium aromativorans</name>
    <dbReference type="NCBI Taxonomy" id="2836848"/>
    <lineage>
        <taxon>Bacteria</taxon>
        <taxon>Bacillati</taxon>
        <taxon>Bacillota</taxon>
        <taxon>Clostridia</taxon>
        <taxon>Eubacteriales</taxon>
        <taxon>Clostridiaceae</taxon>
        <taxon>Clostridium</taxon>
    </lineage>
</organism>
<proteinExistence type="predicted"/>
<comment type="catalytic activity">
    <reaction evidence="5">
        <text>a 2'-deoxyadenosine in DNA + S-adenosyl-L-methionine = an N(6)-methyl-2'-deoxyadenosine in DNA + S-adenosyl-L-homocysteine + H(+)</text>
        <dbReference type="Rhea" id="RHEA:15197"/>
        <dbReference type="Rhea" id="RHEA-COMP:12418"/>
        <dbReference type="Rhea" id="RHEA-COMP:12419"/>
        <dbReference type="ChEBI" id="CHEBI:15378"/>
        <dbReference type="ChEBI" id="CHEBI:57856"/>
        <dbReference type="ChEBI" id="CHEBI:59789"/>
        <dbReference type="ChEBI" id="CHEBI:90615"/>
        <dbReference type="ChEBI" id="CHEBI:90616"/>
        <dbReference type="EC" id="2.1.1.72"/>
    </reaction>
</comment>
<feature type="domain" description="Type II methyltransferase M.TaqI-like" evidence="6">
    <location>
        <begin position="353"/>
        <end position="586"/>
    </location>
</feature>
<keyword evidence="4" id="KW-0949">S-adenosyl-L-methionine</keyword>
<evidence type="ECO:0000313" key="8">
    <source>
        <dbReference type="Proteomes" id="UP001165422"/>
    </source>
</evidence>
<evidence type="ECO:0000256" key="3">
    <source>
        <dbReference type="ARBA" id="ARBA00022679"/>
    </source>
</evidence>
<gene>
    <name evidence="7" type="primary">pglX</name>
    <name evidence="7" type="ORF">LN736_18540</name>
</gene>
<dbReference type="NCBIfam" id="NF033452">
    <property type="entry name" value="BREX_1_MTaseX"/>
    <property type="match status" value="1"/>
</dbReference>
<dbReference type="InterPro" id="IPR050953">
    <property type="entry name" value="N4_N6_ade-DNA_methylase"/>
</dbReference>
<sequence length="927" mass="107289">MDKNKIKAFAVWARENLIEAVSEKANLIGVGGQKIDTAVEIQGGFKLNGSGDIFKLPKNQRDALVGQVRRRGFKPVMEEAAYTWFNRFMALRYMEVNNYLPLGVRILSSIEGKNEPDVLFRISETIEELKLDGDSVYELLDSGKIEDREEAYKYILIKQCSELGSIMPQMFEKISDYTELLFPGHLLDKGSVIGKMVEDIPEDDWKEGVEIIGWMYQYYISEKKDKVFAALKKNVKITKENIPAATQLFTPDWIVKYMVENSLGRLWLEGHPDAELQGKWKYYIEETGQEPEVEEELESIREQYGKFRPEDIKVLDPCMGSGHILVYVFEVFYEIYKREGYLERKIPRLILENNLYGLDIDERAVQLASFALIMKARQYNRRLFRDIEKNGLELNLCSIQESNEFLDGTGREAVEYFCNSQSTGHSVQLKEDVKYLIETFKDAGEYGSIIEVEKVDFELLEQRLEEIAGEDNLMFADYKSILLDRMGALVKQAEIMGRKYEICATNPPYLGRKGMNSNLKIYLEDKFNDSKYDLFSVFMEKLSSFSGDNCIYAVISQHSWMFLSSYYKLREKMLDNEVTINMLHLGARTFDEIAGEVVQSTAFVQRKFANSKYKGRYIRLVNMSSRKKEVKTISIIKSGFGIYDCSESVFKCLPGCPIAYWISDNMKRLFENTAPLGNIAEPKQGMATADNNRFTRLWFEVNRDSMGIRYKNASTAEKSSKKWFPYNKGGDFRKWYGNNEFVVNWKHNGYEIKNYKSSVIRNEDFYFKKGVTWSLVSTFNFAARLSQQGFLFDVGGSSIFPKETFLEYVLALMNSKITYEVLKIIAPTINFQVGDIKKIPLILHDNSDIKRDIMELTRNNIEISKNDWDSFETSWDFKIHPLLLADSGKLTAGNGNRRSTNNYPLKTARLSDAFYMWQSFADRQFQQ</sequence>
<dbReference type="InterPro" id="IPR029063">
    <property type="entry name" value="SAM-dependent_MTases_sf"/>
</dbReference>
<keyword evidence="3 7" id="KW-0808">Transferase</keyword>
<dbReference type="InterPro" id="IPR011639">
    <property type="entry name" value="MethylTrfase_TaqI-like_dom"/>
</dbReference>
<accession>A0ABS8NAJ8</accession>
<dbReference type="Gene3D" id="3.40.50.150">
    <property type="entry name" value="Vaccinia Virus protein VP39"/>
    <property type="match status" value="1"/>
</dbReference>
<dbReference type="PROSITE" id="PS00092">
    <property type="entry name" value="N6_MTASE"/>
    <property type="match status" value="1"/>
</dbReference>
<dbReference type="EMBL" id="JAJJPB010000055">
    <property type="protein sequence ID" value="MCC9296831.1"/>
    <property type="molecule type" value="Genomic_DNA"/>
</dbReference>
<evidence type="ECO:0000256" key="1">
    <source>
        <dbReference type="ARBA" id="ARBA00011900"/>
    </source>
</evidence>
<evidence type="ECO:0000256" key="2">
    <source>
        <dbReference type="ARBA" id="ARBA00022603"/>
    </source>
</evidence>
<dbReference type="InterPro" id="IPR047939">
    <property type="entry name" value="BREX_1_PglX"/>
</dbReference>
<evidence type="ECO:0000259" key="6">
    <source>
        <dbReference type="Pfam" id="PF07669"/>
    </source>
</evidence>
<dbReference type="Pfam" id="PF07669">
    <property type="entry name" value="Eco57I"/>
    <property type="match status" value="1"/>
</dbReference>
<dbReference type="GO" id="GO:0032259">
    <property type="term" value="P:methylation"/>
    <property type="evidence" value="ECO:0007669"/>
    <property type="project" value="UniProtKB-KW"/>
</dbReference>
<keyword evidence="2 7" id="KW-0489">Methyltransferase</keyword>
<dbReference type="SUPFAM" id="SSF53335">
    <property type="entry name" value="S-adenosyl-L-methionine-dependent methyltransferases"/>
    <property type="match status" value="1"/>
</dbReference>
<dbReference type="EC" id="2.1.1.72" evidence="1"/>